<gene>
    <name evidence="4" type="ORF">ABNN70_06700</name>
</gene>
<organism evidence="4">
    <name type="scientific">Sporolactobacillus sp. Y61</name>
    <dbReference type="NCBI Taxonomy" id="3160863"/>
    <lineage>
        <taxon>Bacteria</taxon>
        <taxon>Bacillati</taxon>
        <taxon>Bacillota</taxon>
        <taxon>Bacilli</taxon>
        <taxon>Bacillales</taxon>
        <taxon>Sporolactobacillaceae</taxon>
        <taxon>Sporolactobacillus</taxon>
    </lineage>
</organism>
<dbReference type="InterPro" id="IPR050266">
    <property type="entry name" value="AB_hydrolase_sf"/>
</dbReference>
<dbReference type="GO" id="GO:0006355">
    <property type="term" value="P:regulation of DNA-templated transcription"/>
    <property type="evidence" value="ECO:0007669"/>
    <property type="project" value="InterPro"/>
</dbReference>
<dbReference type="SUPFAM" id="SSF46894">
    <property type="entry name" value="C-terminal effector domain of the bipartite response regulators"/>
    <property type="match status" value="1"/>
</dbReference>
<keyword evidence="1" id="KW-0805">Transcription regulation</keyword>
<dbReference type="RefSeq" id="WP_353949208.1">
    <property type="nucleotide sequence ID" value="NZ_CP159510.1"/>
</dbReference>
<dbReference type="EMBL" id="CP159510">
    <property type="protein sequence ID" value="XCJ18129.1"/>
    <property type="molecule type" value="Genomic_DNA"/>
</dbReference>
<evidence type="ECO:0000256" key="2">
    <source>
        <dbReference type="ARBA" id="ARBA00023163"/>
    </source>
</evidence>
<dbReference type="Gene3D" id="3.40.50.1820">
    <property type="entry name" value="alpha/beta hydrolase"/>
    <property type="match status" value="1"/>
</dbReference>
<dbReference type="GO" id="GO:0003677">
    <property type="term" value="F:DNA binding"/>
    <property type="evidence" value="ECO:0007669"/>
    <property type="project" value="InterPro"/>
</dbReference>
<name>A0AAU8IJ06_9BACL</name>
<dbReference type="InterPro" id="IPR029058">
    <property type="entry name" value="AB_hydrolase_fold"/>
</dbReference>
<evidence type="ECO:0000313" key="4">
    <source>
        <dbReference type="EMBL" id="XCJ18129.1"/>
    </source>
</evidence>
<dbReference type="SUPFAM" id="SSF53474">
    <property type="entry name" value="alpha/beta-Hydrolases"/>
    <property type="match status" value="1"/>
</dbReference>
<dbReference type="GO" id="GO:0016787">
    <property type="term" value="F:hydrolase activity"/>
    <property type="evidence" value="ECO:0007669"/>
    <property type="project" value="UniProtKB-KW"/>
</dbReference>
<keyword evidence="2" id="KW-0804">Transcription</keyword>
<accession>A0AAU8IJ06</accession>
<dbReference type="PANTHER" id="PTHR43798">
    <property type="entry name" value="MONOACYLGLYCEROL LIPASE"/>
    <property type="match status" value="1"/>
</dbReference>
<keyword evidence="4" id="KW-0378">Hydrolase</keyword>
<dbReference type="InterPro" id="IPR016032">
    <property type="entry name" value="Sig_transdc_resp-reg_C-effctor"/>
</dbReference>
<proteinExistence type="predicted"/>
<dbReference type="GO" id="GO:0016020">
    <property type="term" value="C:membrane"/>
    <property type="evidence" value="ECO:0007669"/>
    <property type="project" value="TreeGrafter"/>
</dbReference>
<dbReference type="Gene3D" id="1.10.10.10">
    <property type="entry name" value="Winged helix-like DNA-binding domain superfamily/Winged helix DNA-binding domain"/>
    <property type="match status" value="1"/>
</dbReference>
<evidence type="ECO:0000259" key="3">
    <source>
        <dbReference type="Pfam" id="PF00561"/>
    </source>
</evidence>
<protein>
    <submittedName>
        <fullName evidence="4">Alpha/beta fold hydrolase</fullName>
    </submittedName>
</protein>
<reference evidence="4" key="1">
    <citation type="submission" date="2024-06" db="EMBL/GenBank/DDBJ databases">
        <authorList>
            <person name="Fan A."/>
            <person name="Zhang F.Y."/>
            <person name="Zhang L."/>
        </authorList>
    </citation>
    <scope>NUCLEOTIDE SEQUENCE</scope>
    <source>
        <strain evidence="4">Y61</strain>
    </source>
</reference>
<dbReference type="PANTHER" id="PTHR43798:SF33">
    <property type="entry name" value="HYDROLASE, PUTATIVE (AFU_ORTHOLOGUE AFUA_2G14860)-RELATED"/>
    <property type="match status" value="1"/>
</dbReference>
<sequence>MTMLKIDDYKLHFEYHFTDPHLPTLLLIHELCLDGSMWDGLISHWGSAFNVVTYDMFGHGRTTDSEKKVTSFRLLKELSVLIHTLHLKHIHLVGAHAGGLLAILAARTFPESIVSLSLLSVPYFYPKDILTRSYQEMTRIYRADRALLSQIWVATSVFPVTRNKTNYIVRAFRRLKGQTFLDLLGLCHAIIRSRAFALMDELKSLNVPVLILICEKNLLIPKELHMVFSTFVPDSSVFVVPETSWLMALDRPERVADLIRSFITQKQVALPKPLLINHNEAFMEMRETLQAALSESMNKRQHVLKIRSMEGHFRVMWNQQEVAGEWSRRHAMELIIYLAVHHGVAARDQIIDALLPDLPVDIARQHLRVRLSHLRKIFHNHSDPAVHHLLVTTRSAVRINGLVTCDVLDFFNFLKRLQNEEAALAVRTGWFFHVAELYHPGCLDYIGSQWLEKRISRARPTLAGIMSLLVHQILHHGDKLLAMKVLKAGKPFESVKQGAAKKK</sequence>
<feature type="domain" description="AB hydrolase-1" evidence="3">
    <location>
        <begin position="23"/>
        <end position="144"/>
    </location>
</feature>
<dbReference type="AlphaFoldDB" id="A0AAU8IJ06"/>
<dbReference type="InterPro" id="IPR036388">
    <property type="entry name" value="WH-like_DNA-bd_sf"/>
</dbReference>
<dbReference type="Pfam" id="PF00561">
    <property type="entry name" value="Abhydrolase_1"/>
    <property type="match status" value="1"/>
</dbReference>
<evidence type="ECO:0000256" key="1">
    <source>
        <dbReference type="ARBA" id="ARBA00023015"/>
    </source>
</evidence>
<dbReference type="InterPro" id="IPR000073">
    <property type="entry name" value="AB_hydrolase_1"/>
</dbReference>